<dbReference type="InterPro" id="IPR027417">
    <property type="entry name" value="P-loop_NTPase"/>
</dbReference>
<organism evidence="15 16">
    <name type="scientific">Lates calcarifer</name>
    <name type="common">Barramundi</name>
    <name type="synonym">Holocentrus calcarifer</name>
    <dbReference type="NCBI Taxonomy" id="8187"/>
    <lineage>
        <taxon>Eukaryota</taxon>
        <taxon>Metazoa</taxon>
        <taxon>Chordata</taxon>
        <taxon>Craniata</taxon>
        <taxon>Vertebrata</taxon>
        <taxon>Euteleostomi</taxon>
        <taxon>Actinopterygii</taxon>
        <taxon>Neopterygii</taxon>
        <taxon>Teleostei</taxon>
        <taxon>Neoteleostei</taxon>
        <taxon>Acanthomorphata</taxon>
        <taxon>Carangaria</taxon>
        <taxon>Carangaria incertae sedis</taxon>
        <taxon>Centropomidae</taxon>
        <taxon>Lates</taxon>
    </lineage>
</organism>
<evidence type="ECO:0000256" key="7">
    <source>
        <dbReference type="ARBA" id="ARBA00023123"/>
    </source>
</evidence>
<evidence type="ECO:0000256" key="2">
    <source>
        <dbReference type="ARBA" id="ARBA00008314"/>
    </source>
</evidence>
<dbReference type="GO" id="GO:0003774">
    <property type="term" value="F:cytoskeletal motor activity"/>
    <property type="evidence" value="ECO:0007669"/>
    <property type="project" value="UniProtKB-UniRule"/>
</dbReference>
<keyword evidence="7 10" id="KW-0518">Myosin</keyword>
<feature type="domain" description="MyTH4" evidence="13">
    <location>
        <begin position="826"/>
        <end position="1022"/>
    </location>
</feature>
<evidence type="ECO:0000313" key="15">
    <source>
        <dbReference type="Ensembl" id="ENSLCAP00010006290.1"/>
    </source>
</evidence>
<proteinExistence type="inferred from homology"/>
<keyword evidence="4" id="KW-0677">Repeat</keyword>
<dbReference type="SUPFAM" id="SSF50729">
    <property type="entry name" value="PH domain-like"/>
    <property type="match status" value="1"/>
</dbReference>
<dbReference type="InterPro" id="IPR051567">
    <property type="entry name" value="Unconventional_Myosin_ATPase"/>
</dbReference>
<dbReference type="GeneTree" id="ENSGT00940000157247"/>
<dbReference type="InterPro" id="IPR041793">
    <property type="entry name" value="MyoVII_FERM_C1"/>
</dbReference>
<dbReference type="SUPFAM" id="SSF52540">
    <property type="entry name" value="P-loop containing nucleoside triphosphate hydrolases"/>
    <property type="match status" value="1"/>
</dbReference>
<evidence type="ECO:0000256" key="5">
    <source>
        <dbReference type="ARBA" id="ARBA00022741"/>
    </source>
</evidence>
<dbReference type="Gene3D" id="1.10.10.820">
    <property type="match status" value="1"/>
</dbReference>
<dbReference type="InterPro" id="IPR014352">
    <property type="entry name" value="FERM/acyl-CoA-bd_prot_sf"/>
</dbReference>
<keyword evidence="6 10" id="KW-0067">ATP-binding</keyword>
<accession>A0A4W6BYD0</accession>
<dbReference type="InterPro" id="IPR019748">
    <property type="entry name" value="FERM_central"/>
</dbReference>
<dbReference type="PANTHER" id="PTHR22692">
    <property type="entry name" value="MYOSIN VII, XV"/>
    <property type="match status" value="1"/>
</dbReference>
<feature type="domain" description="Myosin motor" evidence="14">
    <location>
        <begin position="61"/>
        <end position="727"/>
    </location>
</feature>
<dbReference type="InterPro" id="IPR019749">
    <property type="entry name" value="Band_41_domain"/>
</dbReference>
<dbReference type="Gene3D" id="2.30.29.30">
    <property type="entry name" value="Pleckstrin-homology domain (PH domain)/Phosphotyrosine-binding domain (PTB)"/>
    <property type="match status" value="2"/>
</dbReference>
<evidence type="ECO:0000259" key="12">
    <source>
        <dbReference type="PROSITE" id="PS50057"/>
    </source>
</evidence>
<evidence type="ECO:0000256" key="4">
    <source>
        <dbReference type="ARBA" id="ARBA00022737"/>
    </source>
</evidence>
<dbReference type="InterPro" id="IPR057130">
    <property type="entry name" value="Myosin_VII_N"/>
</dbReference>
<dbReference type="SUPFAM" id="SSF54236">
    <property type="entry name" value="Ubiquitin-like"/>
    <property type="match status" value="1"/>
</dbReference>
<dbReference type="Gene3D" id="3.40.850.10">
    <property type="entry name" value="Kinesin motor domain"/>
    <property type="match status" value="1"/>
</dbReference>
<dbReference type="Gene3D" id="1.20.5.190">
    <property type="match status" value="1"/>
</dbReference>
<reference evidence="15" key="3">
    <citation type="submission" date="2025-09" db="UniProtKB">
        <authorList>
            <consortium name="Ensembl"/>
        </authorList>
    </citation>
    <scope>IDENTIFICATION</scope>
</reference>
<dbReference type="Gene3D" id="2.30.30.40">
    <property type="entry name" value="SH3 Domains"/>
    <property type="match status" value="1"/>
</dbReference>
<dbReference type="PROSITE" id="PS50057">
    <property type="entry name" value="FERM_3"/>
    <property type="match status" value="1"/>
</dbReference>
<dbReference type="PROSITE" id="PS51456">
    <property type="entry name" value="MYOSIN_MOTOR"/>
    <property type="match status" value="1"/>
</dbReference>
<feature type="region of interest" description="Disordered" evidence="11">
    <location>
        <begin position="764"/>
        <end position="802"/>
    </location>
</feature>
<dbReference type="InterPro" id="IPR000299">
    <property type="entry name" value="FERM_domain"/>
</dbReference>
<dbReference type="Pfam" id="PF21989">
    <property type="entry name" value="RA_2"/>
    <property type="match status" value="1"/>
</dbReference>
<keyword evidence="3" id="KW-0963">Cytoplasm</keyword>
<evidence type="ECO:0000259" key="14">
    <source>
        <dbReference type="PROSITE" id="PS51456"/>
    </source>
</evidence>
<reference evidence="16" key="1">
    <citation type="submission" date="2015-09" db="EMBL/GenBank/DDBJ databases">
        <authorList>
            <person name="Sai Rama Sridatta P."/>
        </authorList>
    </citation>
    <scope>NUCLEOTIDE SEQUENCE [LARGE SCALE GENOMIC DNA]</scope>
</reference>
<dbReference type="InterPro" id="IPR029071">
    <property type="entry name" value="Ubiquitin-like_domsf"/>
</dbReference>
<dbReference type="Gene3D" id="1.25.40.530">
    <property type="entry name" value="MyTH4 domain"/>
    <property type="match status" value="2"/>
</dbReference>
<evidence type="ECO:0000256" key="11">
    <source>
        <dbReference type="SAM" id="MobiDB-lite"/>
    </source>
</evidence>
<feature type="region of interest" description="Actin-binding" evidence="10">
    <location>
        <begin position="607"/>
        <end position="629"/>
    </location>
</feature>
<dbReference type="GO" id="GO:0016459">
    <property type="term" value="C:myosin complex"/>
    <property type="evidence" value="ECO:0007669"/>
    <property type="project" value="UniProtKB-KW"/>
</dbReference>
<dbReference type="InterPro" id="IPR002404">
    <property type="entry name" value="IRS_PTB"/>
</dbReference>
<comment type="similarity">
    <text evidence="2 10">Belongs to the TRAFAC class myosin-kinesin ATPase superfamily. Myosin family.</text>
</comment>
<dbReference type="PRINTS" id="PR00193">
    <property type="entry name" value="MYOSINHEAVY"/>
</dbReference>
<feature type="domain" description="FERM" evidence="12">
    <location>
        <begin position="1027"/>
        <end position="1349"/>
    </location>
</feature>
<dbReference type="Pfam" id="PF00784">
    <property type="entry name" value="MyTH4"/>
    <property type="match status" value="2"/>
</dbReference>
<evidence type="ECO:0000256" key="9">
    <source>
        <dbReference type="ARBA" id="ARBA00023203"/>
    </source>
</evidence>
<protein>
    <submittedName>
        <fullName evidence="15">Myosin VIIBb</fullName>
    </submittedName>
</protein>
<dbReference type="Pfam" id="PF24123">
    <property type="entry name" value="Myosin_VII_N"/>
    <property type="match status" value="1"/>
</dbReference>
<dbReference type="CDD" id="cd14473">
    <property type="entry name" value="FERM_B-lobe"/>
    <property type="match status" value="2"/>
</dbReference>
<dbReference type="Gene3D" id="1.20.58.530">
    <property type="match status" value="1"/>
</dbReference>
<dbReference type="PROSITE" id="PS51016">
    <property type="entry name" value="MYTH4"/>
    <property type="match status" value="2"/>
</dbReference>
<dbReference type="SMART" id="SM00295">
    <property type="entry name" value="B41"/>
    <property type="match status" value="2"/>
</dbReference>
<feature type="domain" description="MyTH4" evidence="13">
    <location>
        <begin position="1421"/>
        <end position="1564"/>
    </location>
</feature>
<name>A0A4W6BYD0_LATCA</name>
<evidence type="ECO:0000313" key="16">
    <source>
        <dbReference type="Proteomes" id="UP000314980"/>
    </source>
</evidence>
<dbReference type="InterPro" id="IPR035963">
    <property type="entry name" value="FERM_2"/>
</dbReference>
<evidence type="ECO:0000256" key="10">
    <source>
        <dbReference type="PROSITE-ProRule" id="PRU00782"/>
    </source>
</evidence>
<keyword evidence="9 10" id="KW-0009">Actin-binding</keyword>
<dbReference type="InterPro" id="IPR036106">
    <property type="entry name" value="MYSc_Myo7"/>
</dbReference>
<reference evidence="15" key="2">
    <citation type="submission" date="2025-08" db="UniProtKB">
        <authorList>
            <consortium name="Ensembl"/>
        </authorList>
    </citation>
    <scope>IDENTIFICATION</scope>
</reference>
<dbReference type="Pfam" id="PF02174">
    <property type="entry name" value="IRS"/>
    <property type="match status" value="1"/>
</dbReference>
<feature type="binding site" evidence="10">
    <location>
        <begin position="154"/>
        <end position="161"/>
    </location>
    <ligand>
        <name>ATP</name>
        <dbReference type="ChEBI" id="CHEBI:30616"/>
    </ligand>
</feature>
<dbReference type="FunFam" id="1.10.10.820:FF:000001">
    <property type="entry name" value="Myosin heavy chain"/>
    <property type="match status" value="1"/>
</dbReference>
<evidence type="ECO:0000256" key="6">
    <source>
        <dbReference type="ARBA" id="ARBA00022840"/>
    </source>
</evidence>
<dbReference type="SMART" id="SM00139">
    <property type="entry name" value="MyTH4"/>
    <property type="match status" value="2"/>
</dbReference>
<dbReference type="Proteomes" id="UP000314980">
    <property type="component" value="Unassembled WGS sequence"/>
</dbReference>
<evidence type="ECO:0000256" key="1">
    <source>
        <dbReference type="ARBA" id="ARBA00004496"/>
    </source>
</evidence>
<dbReference type="Pfam" id="PF21998">
    <property type="entry name" value="FERM_C1_MyoVII"/>
    <property type="match status" value="1"/>
</dbReference>
<dbReference type="Gene3D" id="1.20.120.720">
    <property type="entry name" value="Myosin VI head, motor domain, U50 subdomain"/>
    <property type="match status" value="1"/>
</dbReference>
<dbReference type="InterPro" id="IPR000857">
    <property type="entry name" value="MyTH4_dom"/>
</dbReference>
<dbReference type="PROSITE" id="PS50096">
    <property type="entry name" value="IQ"/>
    <property type="match status" value="1"/>
</dbReference>
<keyword evidence="8 10" id="KW-0505">Motor protein</keyword>
<dbReference type="GO" id="GO:0005524">
    <property type="term" value="F:ATP binding"/>
    <property type="evidence" value="ECO:0007669"/>
    <property type="project" value="UniProtKB-UniRule"/>
</dbReference>
<dbReference type="GO" id="GO:0005737">
    <property type="term" value="C:cytoplasm"/>
    <property type="evidence" value="ECO:0007669"/>
    <property type="project" value="UniProtKB-SubCell"/>
</dbReference>
<comment type="subcellular location">
    <subcellularLocation>
        <location evidence="1">Cytoplasm</location>
    </subcellularLocation>
</comment>
<sequence>YLLHFQGEWVWVDSVIGAPIGARIKVTPSGQRFLVDDEGKEQSLSQEQEASLRVMHPTSVEGVDDMIKLGDMNEAGLLRNLLIRHKQGIIYTYTGSVLVAVNPYQDFPIYSADQVRLYHSRKLGELPPHIFAIAESCYFNMTRHLRNQCCIISGESGAGKTESTKLILQYLAAVSGQQSEQRIEQQILESNPILEAFGNAKTIRNDNSSRFGKYLEIFFNKDGVIEAARVEQYLLEKSRVCHQALEERNYHMFYCMLVGITAEEKKTLRLGDAKEYNFLTKGNCIVCEGRDDAKDYIRIRSAMKILTFSEKQCQEILKLLAAILHLGNVCFEGEHTHFVEKSSLERSLTHRSFMTNRERVTKPLSSEQASDCRDALVKAIYNKLFIWIVEKINSVIYKKLSNSPKSSYLSIGLLDIFGFENFNTNSFEQLCINFANEKLQQFFVGHIFKLEQEEYLKEDIVWNNINFSDNQNILDLLAGKSCNLLALIDEESHFPKGSDSTLLNKMNQQHSRDKSYIASRSQYDTNFGIQHFAGVVYYDSTGFLEKNRDAISSDIIKMVEMSKNKLLRQTFETELSTNGGHALIMTVAQADKRKQVPTLSGQFRQSLDSLMKALSACQPFFIRCFKPNNDKQSEVFDRELCMRQLRYSGMMDTIRIRNLGYPIRHTFEEFLKRYRVLLKTTICNPKTVSHDAVLLMIIPDSVYCRFHKISVIFVRGYRVRKSWKQKREAVILLQAYTRGLLARKTIFNQQNKPLISFVTVEQRRNMPEPADETSAETPGPEIPPPMSTTPIPSLEEDDDEFDEDDDQFSFYKFSELNFQGNATHTHVTQRLRQPLLPHDDEGDTLACLTLSWIILRFMGDIPEPKSLDTTSQASSTISHHLPNKQGRRLSNLVGLDQNMTEDEDVLIGEGPTLHRPLSALEKLHIIIGYALSRRDIRDEIYCQICKQLVKNKNRKSRMQGWTLLSICLGIFPPTELFMKYLESFVRKGPSAYGAYCTERLRRIIANGERKELPCWIELQAAKSKEPIDVTVTLMDDRTISLQLESASTSAEVCQAVAEKTNLKDTHGFSLYISLYDKMWSLGSCGKHVLDAVSQCEQEMRRQGKHERDTPWSLSLRKELFTPWHDCSEDPISTDLIYRQVIKGIKSADYTSEKEDGYVQLAAMHYYIQFGSTNSRENIQKVVEECIATQLIENKSMTKWIQLINSALSQVQCCTQSRESVKGELVDSARKEWPLHFSKFYEVTMTSGPPLPKSRFFVAVNWSGIFFMDGREKRLLELPYIEMQEVHKIRYGGDFDLRCAEAVEMAALIEDTLKGLRQHSVYALAQQDTNKPDDPMFLVCKRGDLLLVEKDEEYSPEETWIKATNQRTSSSGAVYKDTVQFLPTLTRPTEDMLVEFPLHLILFSSLLFGASKGVGREKLWSSSREPLKQPLMKTLVVLDSQLLPILKYMGDYPIKHSRSPVELTDQIFGPATQHEALQDEIYCQIMRQMTSNNNRLSMERGWQLMWLCSGLFPPSQNLMRHTQRFLESRPREPLASVCLQRLLSILTLIGVTSTSSFSYITKPVITFSLDEERYFFDSLRQTSDSPKKGKRVREANVPYLVIFKRKLWFNVTPGKDQVADLTFHFPQEMPKYLRGNHNCTKEDMITLGGLLFRSKVDSDRSQFVMIPRMLSELVPADKIKIMSPEDWKKSGITLQEAKIAFLRTISSWPTFGCAFFEVKQSCEPSYPSTVMIAISKQGVSLINPTNKELLVMHKFSRILEFSSKGNFFQMTVGTLMKSSFVCETTQVSNRLSQCILFYKSVWPYFESSDYEMKHFLTKSFPFFSGLRNGGPP</sequence>
<dbReference type="SMART" id="SM00242">
    <property type="entry name" value="MYSc"/>
    <property type="match status" value="1"/>
</dbReference>
<dbReference type="SUPFAM" id="SSF47031">
    <property type="entry name" value="Second domain of FERM"/>
    <property type="match status" value="2"/>
</dbReference>
<dbReference type="InterPro" id="IPR036961">
    <property type="entry name" value="Kinesin_motor_dom_sf"/>
</dbReference>
<dbReference type="InterPro" id="IPR001609">
    <property type="entry name" value="Myosin_head_motor_dom-like"/>
</dbReference>
<dbReference type="GO" id="GO:0003779">
    <property type="term" value="F:actin binding"/>
    <property type="evidence" value="ECO:0007669"/>
    <property type="project" value="UniProtKB-KW"/>
</dbReference>
<dbReference type="CDD" id="cd01381">
    <property type="entry name" value="MYSc_Myo7"/>
    <property type="match status" value="1"/>
</dbReference>
<evidence type="ECO:0000259" key="13">
    <source>
        <dbReference type="PROSITE" id="PS51016"/>
    </source>
</evidence>
<keyword evidence="5 10" id="KW-0547">Nucleotide-binding</keyword>
<dbReference type="InterPro" id="IPR038185">
    <property type="entry name" value="MyTH4_dom_sf"/>
</dbReference>
<dbReference type="Pfam" id="PF00063">
    <property type="entry name" value="Myosin_head"/>
    <property type="match status" value="1"/>
</dbReference>
<dbReference type="Ensembl" id="ENSLCAT00010006445.1">
    <property type="protein sequence ID" value="ENSLCAP00010006290.1"/>
    <property type="gene ID" value="ENSLCAG00010002987.1"/>
</dbReference>
<evidence type="ECO:0000256" key="8">
    <source>
        <dbReference type="ARBA" id="ARBA00023175"/>
    </source>
</evidence>
<dbReference type="PANTHER" id="PTHR22692:SF24">
    <property type="entry name" value="MYOSIN VIIB"/>
    <property type="match status" value="1"/>
</dbReference>
<dbReference type="Gene3D" id="3.10.20.90">
    <property type="entry name" value="Phosphatidylinositol 3-kinase Catalytic Subunit, Chain A, domain 1"/>
    <property type="match status" value="1"/>
</dbReference>
<dbReference type="Gene3D" id="1.20.80.10">
    <property type="match status" value="2"/>
</dbReference>
<dbReference type="CDD" id="cd17092">
    <property type="entry name" value="FERM1_F1_Myosin-VII"/>
    <property type="match status" value="1"/>
</dbReference>
<keyword evidence="16" id="KW-1185">Reference proteome</keyword>
<dbReference type="InterPro" id="IPR011993">
    <property type="entry name" value="PH-like_dom_sf"/>
</dbReference>
<evidence type="ECO:0000256" key="3">
    <source>
        <dbReference type="ARBA" id="ARBA00022490"/>
    </source>
</evidence>